<evidence type="ECO:0000256" key="9">
    <source>
        <dbReference type="ARBA" id="ARBA00023136"/>
    </source>
</evidence>
<reference evidence="13 14" key="1">
    <citation type="journal article" date="2018" name="Sci. Rep.">
        <title>Comparative analysis of the Pocillopora damicornis genome highlights role of immune system in coral evolution.</title>
        <authorList>
            <person name="Cunning R."/>
            <person name="Bay R.A."/>
            <person name="Gillette P."/>
            <person name="Baker A.C."/>
            <person name="Traylor-Knowles N."/>
        </authorList>
    </citation>
    <scope>NUCLEOTIDE SEQUENCE [LARGE SCALE GENOMIC DNA]</scope>
    <source>
        <strain evidence="13">RSMAS</strain>
        <tissue evidence="13">Whole animal</tissue>
    </source>
</reference>
<dbReference type="InterPro" id="IPR028666">
    <property type="entry name" value="SNX17_FERM_N"/>
</dbReference>
<dbReference type="Gene3D" id="1.20.80.60">
    <property type="match status" value="1"/>
</dbReference>
<dbReference type="OrthoDB" id="5772781at2759"/>
<dbReference type="FunFam" id="1.20.80.60:FF:000001">
    <property type="entry name" value="Sorting nexin-17 isoform1"/>
    <property type="match status" value="1"/>
</dbReference>
<dbReference type="GO" id="GO:0006886">
    <property type="term" value="P:intracellular protein transport"/>
    <property type="evidence" value="ECO:0007669"/>
    <property type="project" value="TreeGrafter"/>
</dbReference>
<evidence type="ECO:0000256" key="6">
    <source>
        <dbReference type="ARBA" id="ARBA00022753"/>
    </source>
</evidence>
<dbReference type="PANTHER" id="PTHR12431">
    <property type="entry name" value="SORTING NEXIN 17 AND 27"/>
    <property type="match status" value="1"/>
</dbReference>
<evidence type="ECO:0000259" key="12">
    <source>
        <dbReference type="PROSITE" id="PS50195"/>
    </source>
</evidence>
<dbReference type="InterPro" id="IPR037836">
    <property type="entry name" value="SNX17_FERM-like_dom"/>
</dbReference>
<dbReference type="GO" id="GO:0032456">
    <property type="term" value="P:endocytic recycling"/>
    <property type="evidence" value="ECO:0007669"/>
    <property type="project" value="TreeGrafter"/>
</dbReference>
<evidence type="ECO:0000256" key="11">
    <source>
        <dbReference type="SAM" id="MobiDB-lite"/>
    </source>
</evidence>
<dbReference type="CDD" id="cd06885">
    <property type="entry name" value="PX_SNX17_31"/>
    <property type="match status" value="1"/>
</dbReference>
<organism evidence="13 14">
    <name type="scientific">Pocillopora damicornis</name>
    <name type="common">Cauliflower coral</name>
    <name type="synonym">Millepora damicornis</name>
    <dbReference type="NCBI Taxonomy" id="46731"/>
    <lineage>
        <taxon>Eukaryota</taxon>
        <taxon>Metazoa</taxon>
        <taxon>Cnidaria</taxon>
        <taxon>Anthozoa</taxon>
        <taxon>Hexacorallia</taxon>
        <taxon>Scleractinia</taxon>
        <taxon>Astrocoeniina</taxon>
        <taxon>Pocilloporidae</taxon>
        <taxon>Pocillopora</taxon>
    </lineage>
</organism>
<name>A0A3M6U384_POCDA</name>
<dbReference type="InterPro" id="IPR001683">
    <property type="entry name" value="PX_dom"/>
</dbReference>
<dbReference type="InterPro" id="IPR048763">
    <property type="entry name" value="SNX17-31_FERM_F1"/>
</dbReference>
<dbReference type="STRING" id="46731.A0A3M6U384"/>
<feature type="compositionally biased region" description="Polar residues" evidence="11">
    <location>
        <begin position="477"/>
        <end position="488"/>
    </location>
</feature>
<sequence>LDSWTALHDRMHFSVPDTIERKDKNGSNYLASINLAYNVHINGSFHCGIRFSDLYQFNEQLRKEFGPRIVAKFPPRKLLSLTLAQVEERRVHLERYLQSVCQDPGVATSSLFISFFLNAQKESLSASPENVQLDVYFMNGQKVSLMIQSTDRTDDILEALMAEINLNEDLVYYFGLFLIKRADDGEATIVRRFQDFEAPFLTMKSETGTCRVAVRKTLWDPKIEEKIVKDRIGMNLLYVQAVSDLDRGWTVGPKEAHSKLADLKQKGAKQEFLQLARSLRFYGYVQFKPCTTNYPEEDTRVIISVGNRELNFRLQTPGHKIQEGSFKVTRIRCWRITSTSEKNENGDKKEHLELAFEYLVKKDEMEWITIYSSEAVLMSLCLQSIVDEILRMKQGRPVKKPKDRAKLKQEASPNFERQNSVTSDASIEGDGEQENKALDNSSPPLTSPKTPQKQSTPGKKTSKQSSNKGLSPKPATLPTNNAAMTTNKVFEGIGDDDL</sequence>
<dbReference type="FunFam" id="2.30.29.30:FF:000145">
    <property type="entry name" value="Sorting nexin-17 isoform1"/>
    <property type="match status" value="1"/>
</dbReference>
<feature type="compositionally biased region" description="Polar residues" evidence="11">
    <location>
        <begin position="411"/>
        <end position="425"/>
    </location>
</feature>
<protein>
    <recommendedName>
        <fullName evidence="12">PX domain-containing protein</fullName>
    </recommendedName>
</protein>
<gene>
    <name evidence="13" type="ORF">pdam_00002587</name>
</gene>
<evidence type="ECO:0000256" key="7">
    <source>
        <dbReference type="ARBA" id="ARBA00022927"/>
    </source>
</evidence>
<evidence type="ECO:0000256" key="4">
    <source>
        <dbReference type="ARBA" id="ARBA00022448"/>
    </source>
</evidence>
<evidence type="ECO:0000256" key="5">
    <source>
        <dbReference type="ARBA" id="ARBA00022490"/>
    </source>
</evidence>
<feature type="region of interest" description="Disordered" evidence="11">
    <location>
        <begin position="396"/>
        <end position="498"/>
    </location>
</feature>
<dbReference type="InterPro" id="IPR040842">
    <property type="entry name" value="SNX17/31_FERM"/>
</dbReference>
<dbReference type="Gene3D" id="3.10.20.90">
    <property type="entry name" value="Phosphatidylinositol 3-kinase Catalytic Subunit, Chain A, domain 1"/>
    <property type="match status" value="1"/>
</dbReference>
<dbReference type="GO" id="GO:0035091">
    <property type="term" value="F:phosphatidylinositol binding"/>
    <property type="evidence" value="ECO:0007669"/>
    <property type="project" value="InterPro"/>
</dbReference>
<dbReference type="Proteomes" id="UP000275408">
    <property type="component" value="Unassembled WGS sequence"/>
</dbReference>
<evidence type="ECO:0000256" key="3">
    <source>
        <dbReference type="ARBA" id="ARBA00010883"/>
    </source>
</evidence>
<dbReference type="Gene3D" id="3.30.1520.10">
    <property type="entry name" value="Phox-like domain"/>
    <property type="match status" value="1"/>
</dbReference>
<feature type="domain" description="PX" evidence="12">
    <location>
        <begin position="9"/>
        <end position="123"/>
    </location>
</feature>
<comment type="caution">
    <text evidence="13">The sequence shown here is derived from an EMBL/GenBank/DDBJ whole genome shotgun (WGS) entry which is preliminary data.</text>
</comment>
<keyword evidence="14" id="KW-1185">Reference proteome</keyword>
<feature type="compositionally biased region" description="Polar residues" evidence="11">
    <location>
        <begin position="438"/>
        <end position="469"/>
    </location>
</feature>
<dbReference type="AlphaFoldDB" id="A0A3M6U384"/>
<evidence type="ECO:0000256" key="10">
    <source>
        <dbReference type="ARBA" id="ARBA00023329"/>
    </source>
</evidence>
<keyword evidence="4" id="KW-0813">Transport</keyword>
<feature type="non-terminal residue" evidence="13">
    <location>
        <position position="1"/>
    </location>
</feature>
<dbReference type="PROSITE" id="PS50195">
    <property type="entry name" value="PX"/>
    <property type="match status" value="1"/>
</dbReference>
<dbReference type="Pfam" id="PF21273">
    <property type="entry name" value="SNX17-27-31_F1_FERM"/>
    <property type="match status" value="1"/>
</dbReference>
<evidence type="ECO:0000313" key="13">
    <source>
        <dbReference type="EMBL" id="RMX48019.1"/>
    </source>
</evidence>
<keyword evidence="5" id="KW-0963">Cytoplasm</keyword>
<keyword evidence="9" id="KW-0472">Membrane</keyword>
<dbReference type="InterPro" id="IPR036871">
    <property type="entry name" value="PX_dom_sf"/>
</dbReference>
<keyword evidence="8" id="KW-0446">Lipid-binding</keyword>
<dbReference type="InterPro" id="IPR048767">
    <property type="entry name" value="SNX17-31_FERM_F2"/>
</dbReference>
<dbReference type="Gene3D" id="2.30.29.30">
    <property type="entry name" value="Pleckstrin-homology domain (PH domain)/Phosphotyrosine-binding domain (PTB)"/>
    <property type="match status" value="1"/>
</dbReference>
<dbReference type="SUPFAM" id="SSF64268">
    <property type="entry name" value="PX domain"/>
    <property type="match status" value="1"/>
</dbReference>
<keyword evidence="10" id="KW-0968">Cytoplasmic vesicle</keyword>
<comment type="subcellular location">
    <subcellularLocation>
        <location evidence="1">Cytoplasmic vesicle membrane</location>
        <topology evidence="1">Peripheral membrane protein</topology>
        <orientation evidence="1">Cytoplasmic side</orientation>
    </subcellularLocation>
    <subcellularLocation>
        <location evidence="2">Early endosome</location>
    </subcellularLocation>
</comment>
<evidence type="ECO:0000256" key="2">
    <source>
        <dbReference type="ARBA" id="ARBA00004412"/>
    </source>
</evidence>
<keyword evidence="7" id="KW-0653">Protein transport</keyword>
<dbReference type="CDD" id="cd13337">
    <property type="entry name" value="FERM-like_C_SNX17"/>
    <property type="match status" value="1"/>
</dbReference>
<dbReference type="CDD" id="cd16121">
    <property type="entry name" value="FERM_F1_SNX17"/>
    <property type="match status" value="1"/>
</dbReference>
<dbReference type="PANTHER" id="PTHR12431:SF14">
    <property type="entry name" value="LD15323P"/>
    <property type="match status" value="1"/>
</dbReference>
<dbReference type="Pfam" id="PF21271">
    <property type="entry name" value="SNX17-31_F2_FERM"/>
    <property type="match status" value="1"/>
</dbReference>
<dbReference type="GO" id="GO:0030659">
    <property type="term" value="C:cytoplasmic vesicle membrane"/>
    <property type="evidence" value="ECO:0007669"/>
    <property type="project" value="UniProtKB-SubCell"/>
</dbReference>
<dbReference type="InterPro" id="IPR011993">
    <property type="entry name" value="PH-like_dom_sf"/>
</dbReference>
<evidence type="ECO:0000256" key="1">
    <source>
        <dbReference type="ARBA" id="ARBA00004180"/>
    </source>
</evidence>
<keyword evidence="6" id="KW-0967">Endosome</keyword>
<dbReference type="FunFam" id="3.30.1520.10:FF:000008">
    <property type="entry name" value="Sorting nexin-17 isoform1"/>
    <property type="match status" value="1"/>
</dbReference>
<accession>A0A3M6U384</accession>
<comment type="similarity">
    <text evidence="3">Belongs to the sorting nexin family.</text>
</comment>
<dbReference type="GO" id="GO:0005769">
    <property type="term" value="C:early endosome"/>
    <property type="evidence" value="ECO:0007669"/>
    <property type="project" value="UniProtKB-SubCell"/>
</dbReference>
<evidence type="ECO:0000256" key="8">
    <source>
        <dbReference type="ARBA" id="ARBA00023121"/>
    </source>
</evidence>
<dbReference type="SMART" id="SM00312">
    <property type="entry name" value="PX"/>
    <property type="match status" value="1"/>
</dbReference>
<dbReference type="EMBL" id="RCHS01002311">
    <property type="protein sequence ID" value="RMX48019.1"/>
    <property type="molecule type" value="Genomic_DNA"/>
</dbReference>
<dbReference type="Pfam" id="PF00787">
    <property type="entry name" value="PX"/>
    <property type="match status" value="1"/>
</dbReference>
<dbReference type="Pfam" id="PF18116">
    <property type="entry name" value="SNX17_FERM_C"/>
    <property type="match status" value="1"/>
</dbReference>
<proteinExistence type="inferred from homology"/>
<evidence type="ECO:0000313" key="14">
    <source>
        <dbReference type="Proteomes" id="UP000275408"/>
    </source>
</evidence>